<sequence length="167" mass="18334">MEIRRGGAADAPIMLAMLDGAVAWLAARGRTGQWGDRPWSDDPRRVERITEIARGDEIWVAEVRGRPSGVMALSPEPMHYVAPADEPELYIKLLVTDRAFAGRGVGRALIGKAADEARARGVELLRVDCYGGGDGRLVDYYRRNGFEAVAEFTVGDWPGRLLARRLG</sequence>
<evidence type="ECO:0000256" key="1">
    <source>
        <dbReference type="ARBA" id="ARBA00022679"/>
    </source>
</evidence>
<evidence type="ECO:0000313" key="5">
    <source>
        <dbReference type="Proteomes" id="UP000316706"/>
    </source>
</evidence>
<protein>
    <submittedName>
        <fullName evidence="4">Acetyltransferase (GNAT) family protein</fullName>
    </submittedName>
</protein>
<dbReference type="Proteomes" id="UP000316706">
    <property type="component" value="Unassembled WGS sequence"/>
</dbReference>
<dbReference type="InterPro" id="IPR050832">
    <property type="entry name" value="Bact_Acetyltransf"/>
</dbReference>
<keyword evidence="2" id="KW-0012">Acyltransferase</keyword>
<evidence type="ECO:0000256" key="2">
    <source>
        <dbReference type="ARBA" id="ARBA00023315"/>
    </source>
</evidence>
<dbReference type="InterPro" id="IPR016181">
    <property type="entry name" value="Acyl_CoA_acyltransferase"/>
</dbReference>
<name>A0A543IE26_9ACTN</name>
<gene>
    <name evidence="4" type="ORF">FHX41_2508</name>
</gene>
<keyword evidence="1 4" id="KW-0808">Transferase</keyword>
<dbReference type="PROSITE" id="PS51186">
    <property type="entry name" value="GNAT"/>
    <property type="match status" value="1"/>
</dbReference>
<reference evidence="4 5" key="1">
    <citation type="submission" date="2019-06" db="EMBL/GenBank/DDBJ databases">
        <title>Sequencing the genomes of 1000 actinobacteria strains.</title>
        <authorList>
            <person name="Klenk H.-P."/>
        </authorList>
    </citation>
    <scope>NUCLEOTIDE SEQUENCE [LARGE SCALE GENOMIC DNA]</scope>
    <source>
        <strain evidence="4 5">DSM 45043</strain>
    </source>
</reference>
<dbReference type="Gene3D" id="3.40.630.30">
    <property type="match status" value="1"/>
</dbReference>
<evidence type="ECO:0000259" key="3">
    <source>
        <dbReference type="PROSITE" id="PS51186"/>
    </source>
</evidence>
<dbReference type="EMBL" id="VFPO01000001">
    <property type="protein sequence ID" value="TQM68839.1"/>
    <property type="molecule type" value="Genomic_DNA"/>
</dbReference>
<organism evidence="4 5">
    <name type="scientific">Actinomadura hallensis</name>
    <dbReference type="NCBI Taxonomy" id="337895"/>
    <lineage>
        <taxon>Bacteria</taxon>
        <taxon>Bacillati</taxon>
        <taxon>Actinomycetota</taxon>
        <taxon>Actinomycetes</taxon>
        <taxon>Streptosporangiales</taxon>
        <taxon>Thermomonosporaceae</taxon>
        <taxon>Actinomadura</taxon>
    </lineage>
</organism>
<dbReference type="AlphaFoldDB" id="A0A543IE26"/>
<comment type="caution">
    <text evidence="4">The sequence shown here is derived from an EMBL/GenBank/DDBJ whole genome shotgun (WGS) entry which is preliminary data.</text>
</comment>
<dbReference type="OrthoDB" id="7011037at2"/>
<dbReference type="Pfam" id="PF00583">
    <property type="entry name" value="Acetyltransf_1"/>
    <property type="match status" value="1"/>
</dbReference>
<evidence type="ECO:0000313" key="4">
    <source>
        <dbReference type="EMBL" id="TQM68839.1"/>
    </source>
</evidence>
<dbReference type="SUPFAM" id="SSF55729">
    <property type="entry name" value="Acyl-CoA N-acyltransferases (Nat)"/>
    <property type="match status" value="1"/>
</dbReference>
<keyword evidence="5" id="KW-1185">Reference proteome</keyword>
<feature type="domain" description="N-acetyltransferase" evidence="3">
    <location>
        <begin position="1"/>
        <end position="167"/>
    </location>
</feature>
<proteinExistence type="predicted"/>
<dbReference type="GO" id="GO:0016747">
    <property type="term" value="F:acyltransferase activity, transferring groups other than amino-acyl groups"/>
    <property type="evidence" value="ECO:0007669"/>
    <property type="project" value="InterPro"/>
</dbReference>
<dbReference type="CDD" id="cd04301">
    <property type="entry name" value="NAT_SF"/>
    <property type="match status" value="1"/>
</dbReference>
<dbReference type="InterPro" id="IPR000182">
    <property type="entry name" value="GNAT_dom"/>
</dbReference>
<dbReference type="RefSeq" id="WP_141968563.1">
    <property type="nucleotide sequence ID" value="NZ_VFPO01000001.1"/>
</dbReference>
<dbReference type="PANTHER" id="PTHR43877">
    <property type="entry name" value="AMINOALKYLPHOSPHONATE N-ACETYLTRANSFERASE-RELATED-RELATED"/>
    <property type="match status" value="1"/>
</dbReference>
<accession>A0A543IE26</accession>